<keyword evidence="2" id="KW-0732">Signal</keyword>
<accession>L2GLM4</accession>
<evidence type="ECO:0008006" key="5">
    <source>
        <dbReference type="Google" id="ProtNLM"/>
    </source>
</evidence>
<evidence type="ECO:0000256" key="2">
    <source>
        <dbReference type="SAM" id="SignalP"/>
    </source>
</evidence>
<sequence>MLILSLLSLISCKTSTKPSSNTSAVSAAPVASRPRSYVNLDGVKMVGSQPHAMVNHTAQPGGSFYLMKTRTPDDQYSWSPVIQYPSERTNMSNSMELVFPEGYDKDAHYCVMYRKDGQDIYSRPFALDQKSQAWVPSRTAEQDNSIAQKLHSAESDKNTTYTNKPVNKNEKGTKTTSGKKRKNTNSASGIFCSIFACMAIASAILL</sequence>
<keyword evidence="4" id="KW-1185">Reference proteome</keyword>
<dbReference type="InParanoid" id="L2GLM4"/>
<gene>
    <name evidence="3" type="ORF">VICG_01250</name>
</gene>
<dbReference type="HOGENOM" id="CLU_1332841_0_0_1"/>
<feature type="chain" id="PRO_5003959979" description="Secreted protein" evidence="2">
    <location>
        <begin position="17"/>
        <end position="206"/>
    </location>
</feature>
<proteinExistence type="predicted"/>
<name>L2GLM4_VITCO</name>
<feature type="signal peptide" evidence="2">
    <location>
        <begin position="1"/>
        <end position="16"/>
    </location>
</feature>
<organism evidence="3 4">
    <name type="scientific">Vittaforma corneae (strain ATCC 50505)</name>
    <name type="common">Microsporidian parasite</name>
    <name type="synonym">Nosema corneum</name>
    <dbReference type="NCBI Taxonomy" id="993615"/>
    <lineage>
        <taxon>Eukaryota</taxon>
        <taxon>Fungi</taxon>
        <taxon>Fungi incertae sedis</taxon>
        <taxon>Microsporidia</taxon>
        <taxon>Nosematidae</taxon>
        <taxon>Vittaforma</taxon>
    </lineage>
</organism>
<dbReference type="Proteomes" id="UP000011082">
    <property type="component" value="Unassembled WGS sequence"/>
</dbReference>
<dbReference type="VEuPathDB" id="MicrosporidiaDB:VICG_01250"/>
<evidence type="ECO:0000256" key="1">
    <source>
        <dbReference type="SAM" id="MobiDB-lite"/>
    </source>
</evidence>
<dbReference type="EMBL" id="JH370139">
    <property type="protein sequence ID" value="ELA41746.1"/>
    <property type="molecule type" value="Genomic_DNA"/>
</dbReference>
<dbReference type="RefSeq" id="XP_007604696.1">
    <property type="nucleotide sequence ID" value="XM_007604634.1"/>
</dbReference>
<evidence type="ECO:0000313" key="3">
    <source>
        <dbReference type="EMBL" id="ELA41746.1"/>
    </source>
</evidence>
<dbReference type="AlphaFoldDB" id="L2GLM4"/>
<reference evidence="4" key="1">
    <citation type="submission" date="2011-05" db="EMBL/GenBank/DDBJ databases">
        <title>The genome sequence of Vittaforma corneae strain ATCC 50505.</title>
        <authorList>
            <consortium name="The Broad Institute Genome Sequencing Platform"/>
            <person name="Cuomo C."/>
            <person name="Didier E."/>
            <person name="Bowers L."/>
            <person name="Young S.K."/>
            <person name="Zeng Q."/>
            <person name="Gargeya S."/>
            <person name="Fitzgerald M."/>
            <person name="Haas B."/>
            <person name="Abouelleil A."/>
            <person name="Alvarado L."/>
            <person name="Arachchi H.M."/>
            <person name="Berlin A."/>
            <person name="Chapman S.B."/>
            <person name="Gearin G."/>
            <person name="Goldberg J."/>
            <person name="Griggs A."/>
            <person name="Gujja S."/>
            <person name="Hansen M."/>
            <person name="Heiman D."/>
            <person name="Howarth C."/>
            <person name="Larimer J."/>
            <person name="Lui A."/>
            <person name="MacDonald P.J.P."/>
            <person name="McCowen C."/>
            <person name="Montmayeur A."/>
            <person name="Murphy C."/>
            <person name="Neiman D."/>
            <person name="Pearson M."/>
            <person name="Priest M."/>
            <person name="Roberts A."/>
            <person name="Saif S."/>
            <person name="Shea T."/>
            <person name="Sisk P."/>
            <person name="Stolte C."/>
            <person name="Sykes S."/>
            <person name="Wortman J."/>
            <person name="Nusbaum C."/>
            <person name="Birren B."/>
        </authorList>
    </citation>
    <scope>NUCLEOTIDE SEQUENCE [LARGE SCALE GENOMIC DNA]</scope>
    <source>
        <strain evidence="4">ATCC 50505</strain>
    </source>
</reference>
<dbReference type="GeneID" id="19881961"/>
<evidence type="ECO:0000313" key="4">
    <source>
        <dbReference type="Proteomes" id="UP000011082"/>
    </source>
</evidence>
<feature type="region of interest" description="Disordered" evidence="1">
    <location>
        <begin position="149"/>
        <end position="183"/>
    </location>
</feature>
<protein>
    <recommendedName>
        <fullName evidence="5">Secreted protein</fullName>
    </recommendedName>
</protein>